<gene>
    <name evidence="1" type="ORF">AVEN_73219_1</name>
</gene>
<keyword evidence="2" id="KW-1185">Reference proteome</keyword>
<sequence length="85" mass="9528">MKKNDVSNLKEIVKFSQFKESGKKFHEKEGEFLENLLNDDVVDAIWSWCFSFGEIMVDSRGFSFGEWAVVWGVGGDACSTVIVAG</sequence>
<dbReference type="EMBL" id="BGPR01021214">
    <property type="protein sequence ID" value="GBN86289.1"/>
    <property type="molecule type" value="Genomic_DNA"/>
</dbReference>
<accession>A0A4Y2SG93</accession>
<protein>
    <submittedName>
        <fullName evidence="1">Uncharacterized protein</fullName>
    </submittedName>
</protein>
<proteinExistence type="predicted"/>
<organism evidence="1 2">
    <name type="scientific">Araneus ventricosus</name>
    <name type="common">Orbweaver spider</name>
    <name type="synonym">Epeira ventricosa</name>
    <dbReference type="NCBI Taxonomy" id="182803"/>
    <lineage>
        <taxon>Eukaryota</taxon>
        <taxon>Metazoa</taxon>
        <taxon>Ecdysozoa</taxon>
        <taxon>Arthropoda</taxon>
        <taxon>Chelicerata</taxon>
        <taxon>Arachnida</taxon>
        <taxon>Araneae</taxon>
        <taxon>Araneomorphae</taxon>
        <taxon>Entelegynae</taxon>
        <taxon>Araneoidea</taxon>
        <taxon>Araneidae</taxon>
        <taxon>Araneus</taxon>
    </lineage>
</organism>
<dbReference type="AlphaFoldDB" id="A0A4Y2SG93"/>
<comment type="caution">
    <text evidence="1">The sequence shown here is derived from an EMBL/GenBank/DDBJ whole genome shotgun (WGS) entry which is preliminary data.</text>
</comment>
<evidence type="ECO:0000313" key="2">
    <source>
        <dbReference type="Proteomes" id="UP000499080"/>
    </source>
</evidence>
<evidence type="ECO:0000313" key="1">
    <source>
        <dbReference type="EMBL" id="GBN86289.1"/>
    </source>
</evidence>
<dbReference type="Proteomes" id="UP000499080">
    <property type="component" value="Unassembled WGS sequence"/>
</dbReference>
<reference evidence="1 2" key="1">
    <citation type="journal article" date="2019" name="Sci. Rep.">
        <title>Orb-weaving spider Araneus ventricosus genome elucidates the spidroin gene catalogue.</title>
        <authorList>
            <person name="Kono N."/>
            <person name="Nakamura H."/>
            <person name="Ohtoshi R."/>
            <person name="Moran D.A.P."/>
            <person name="Shinohara A."/>
            <person name="Yoshida Y."/>
            <person name="Fujiwara M."/>
            <person name="Mori M."/>
            <person name="Tomita M."/>
            <person name="Arakawa K."/>
        </authorList>
    </citation>
    <scope>NUCLEOTIDE SEQUENCE [LARGE SCALE GENOMIC DNA]</scope>
</reference>
<name>A0A4Y2SG93_ARAVE</name>